<evidence type="ECO:0000313" key="4">
    <source>
        <dbReference type="Proteomes" id="UP001172102"/>
    </source>
</evidence>
<evidence type="ECO:0000256" key="2">
    <source>
        <dbReference type="SAM" id="Phobius"/>
    </source>
</evidence>
<sequence>MRPRLFLLRRGLVRTPQPQLLRTFVKSTVVRSGLRTRPQLPFLSVPTSRSSQRVRYLTTERKARLKYEIKLGIKVTSYIWIAAGCLFAAAAAVSQEMLERQYPTPHEWTFRTRMGFRGAHCERDQTDPARVSDWIAIMVWIKGAIDRLEDPNIDGKALKDASSDRPPRTKDTTAMSEEWRRGYYESMMMYAKAAEHLDGWVTDKTRNIVFPPDVVIGPSNPNRKPLPVGYTGAPKEEDCEVAYESANDIYLRIISTEGFTSRQKVEARLAYANWLEFQGAAGPASIIIEEAVEKAVSERPLLPAEPINRGTWTLNEEAGLPSANLLKALTAYATFKARSGDISSALPILVSILKARRSLPTPGLASDSSPVSKRPRPSDPDEFLASKLVRVLTAWVAPPSYPPPPPDGTSPPVRDAQEMCEEAGLSLNLGEIMYASQPTSREEGLGWTRDAVDVAEEQLHRLSPADKDREARTTCRDCLSTGLENWSAMVARLAREEAAKKEAALGQSKRSSWLGGLWGEGKKEDLSRWAAEEKVIEERRRRANQLLDDLEPPANGLSSIFSA</sequence>
<proteinExistence type="predicted"/>
<protein>
    <recommendedName>
        <fullName evidence="5">MFS maltose permease</fullName>
    </recommendedName>
</protein>
<keyword evidence="4" id="KW-1185">Reference proteome</keyword>
<organism evidence="3 4">
    <name type="scientific">Lasiosphaeris hirsuta</name>
    <dbReference type="NCBI Taxonomy" id="260670"/>
    <lineage>
        <taxon>Eukaryota</taxon>
        <taxon>Fungi</taxon>
        <taxon>Dikarya</taxon>
        <taxon>Ascomycota</taxon>
        <taxon>Pezizomycotina</taxon>
        <taxon>Sordariomycetes</taxon>
        <taxon>Sordariomycetidae</taxon>
        <taxon>Sordariales</taxon>
        <taxon>Lasiosphaeriaceae</taxon>
        <taxon>Lasiosphaeris</taxon>
    </lineage>
</organism>
<reference evidence="3" key="1">
    <citation type="submission" date="2023-06" db="EMBL/GenBank/DDBJ databases">
        <title>Genome-scale phylogeny and comparative genomics of the fungal order Sordariales.</title>
        <authorList>
            <consortium name="Lawrence Berkeley National Laboratory"/>
            <person name="Hensen N."/>
            <person name="Bonometti L."/>
            <person name="Westerberg I."/>
            <person name="Brannstrom I.O."/>
            <person name="Guillou S."/>
            <person name="Cros-Aarteil S."/>
            <person name="Calhoun S."/>
            <person name="Haridas S."/>
            <person name="Kuo A."/>
            <person name="Mondo S."/>
            <person name="Pangilinan J."/>
            <person name="Riley R."/>
            <person name="Labutti K."/>
            <person name="Andreopoulos B."/>
            <person name="Lipzen A."/>
            <person name="Chen C."/>
            <person name="Yanf M."/>
            <person name="Daum C."/>
            <person name="Ng V."/>
            <person name="Clum A."/>
            <person name="Steindorff A."/>
            <person name="Ohm R."/>
            <person name="Martin F."/>
            <person name="Silar P."/>
            <person name="Natvig D."/>
            <person name="Lalanne C."/>
            <person name="Gautier V."/>
            <person name="Ament-Velasquez S.L."/>
            <person name="Kruys A."/>
            <person name="Hutchinson M.I."/>
            <person name="Powell A.J."/>
            <person name="Barry K."/>
            <person name="Miller A.N."/>
            <person name="Grigoriev I.V."/>
            <person name="Debuchy R."/>
            <person name="Gladieux P."/>
            <person name="Thoren M.H."/>
            <person name="Johannesson H."/>
        </authorList>
    </citation>
    <scope>NUCLEOTIDE SEQUENCE</scope>
    <source>
        <strain evidence="3">SMH4607-1</strain>
    </source>
</reference>
<gene>
    <name evidence="3" type="ORF">B0H67DRAFT_548067</name>
</gene>
<evidence type="ECO:0000256" key="1">
    <source>
        <dbReference type="SAM" id="MobiDB-lite"/>
    </source>
</evidence>
<name>A0AA40B9A4_9PEZI</name>
<keyword evidence="2" id="KW-0472">Membrane</keyword>
<dbReference type="EMBL" id="JAUKUA010000001">
    <property type="protein sequence ID" value="KAK0730033.1"/>
    <property type="molecule type" value="Genomic_DNA"/>
</dbReference>
<dbReference type="Proteomes" id="UP001172102">
    <property type="component" value="Unassembled WGS sequence"/>
</dbReference>
<keyword evidence="2" id="KW-0812">Transmembrane</keyword>
<accession>A0AA40B9A4</accession>
<comment type="caution">
    <text evidence="3">The sequence shown here is derived from an EMBL/GenBank/DDBJ whole genome shotgun (WGS) entry which is preliminary data.</text>
</comment>
<feature type="transmembrane region" description="Helical" evidence="2">
    <location>
        <begin position="71"/>
        <end position="93"/>
    </location>
</feature>
<keyword evidence="2" id="KW-1133">Transmembrane helix</keyword>
<dbReference type="AlphaFoldDB" id="A0AA40B9A4"/>
<feature type="region of interest" description="Disordered" evidence="1">
    <location>
        <begin position="360"/>
        <end position="380"/>
    </location>
</feature>
<evidence type="ECO:0008006" key="5">
    <source>
        <dbReference type="Google" id="ProtNLM"/>
    </source>
</evidence>
<evidence type="ECO:0000313" key="3">
    <source>
        <dbReference type="EMBL" id="KAK0730033.1"/>
    </source>
</evidence>